<dbReference type="NCBIfam" id="NF005559">
    <property type="entry name" value="PRK07231.1"/>
    <property type="match status" value="1"/>
</dbReference>
<evidence type="ECO:0000256" key="1">
    <source>
        <dbReference type="ARBA" id="ARBA00006484"/>
    </source>
</evidence>
<dbReference type="InterPro" id="IPR002347">
    <property type="entry name" value="SDR_fam"/>
</dbReference>
<dbReference type="InterPro" id="IPR020904">
    <property type="entry name" value="Sc_DH/Rdtase_CS"/>
</dbReference>
<dbReference type="CDD" id="cd05233">
    <property type="entry name" value="SDR_c"/>
    <property type="match status" value="1"/>
</dbReference>
<dbReference type="GO" id="GO:0004316">
    <property type="term" value="F:3-oxoacyl-[acyl-carrier-protein] reductase (NADPH) activity"/>
    <property type="evidence" value="ECO:0007669"/>
    <property type="project" value="UniProtKB-EC"/>
</dbReference>
<comment type="similarity">
    <text evidence="1">Belongs to the short-chain dehydrogenases/reductases (SDR) family.</text>
</comment>
<dbReference type="InterPro" id="IPR051122">
    <property type="entry name" value="SDR_DHRS6-like"/>
</dbReference>
<dbReference type="InterPro" id="IPR057326">
    <property type="entry name" value="KR_dom"/>
</dbReference>
<dbReference type="GO" id="GO:0018502">
    <property type="term" value="F:2,5-dichloro-2,5-cyclohexadiene-1,4-diol dehydrogenase activity"/>
    <property type="evidence" value="ECO:0007669"/>
    <property type="project" value="RHEA"/>
</dbReference>
<dbReference type="EC" id="1.1.1.100" evidence="5"/>
<evidence type="ECO:0000313" key="6">
    <source>
        <dbReference type="Proteomes" id="UP000028411"/>
    </source>
</evidence>
<dbReference type="PRINTS" id="PR00081">
    <property type="entry name" value="GDHRDH"/>
</dbReference>
<organism evidence="5 6">
    <name type="scientific">Sphingobium chlorophenolicum</name>
    <dbReference type="NCBI Taxonomy" id="46429"/>
    <lineage>
        <taxon>Bacteria</taxon>
        <taxon>Pseudomonadati</taxon>
        <taxon>Pseudomonadota</taxon>
        <taxon>Alphaproteobacteria</taxon>
        <taxon>Sphingomonadales</taxon>
        <taxon>Sphingomonadaceae</taxon>
        <taxon>Sphingobium</taxon>
    </lineage>
</organism>
<dbReference type="SMART" id="SM00822">
    <property type="entry name" value="PKS_KR"/>
    <property type="match status" value="1"/>
</dbReference>
<dbReference type="Pfam" id="PF13561">
    <property type="entry name" value="adh_short_C2"/>
    <property type="match status" value="1"/>
</dbReference>
<dbReference type="InterPro" id="IPR036291">
    <property type="entry name" value="NAD(P)-bd_dom_sf"/>
</dbReference>
<dbReference type="eggNOG" id="COG1028">
    <property type="taxonomic scope" value="Bacteria"/>
</dbReference>
<dbReference type="PANTHER" id="PTHR43477:SF1">
    <property type="entry name" value="DIHYDROANTICAPSIN 7-DEHYDROGENASE"/>
    <property type="match status" value="1"/>
</dbReference>
<dbReference type="OrthoDB" id="9789398at2"/>
<dbReference type="Gene3D" id="3.40.50.720">
    <property type="entry name" value="NAD(P)-binding Rossmann-like Domain"/>
    <property type="match status" value="1"/>
</dbReference>
<feature type="domain" description="Ketoreductase" evidence="4">
    <location>
        <begin position="4"/>
        <end position="186"/>
    </location>
</feature>
<dbReference type="FunFam" id="3.40.50.720:FF:000084">
    <property type="entry name" value="Short-chain dehydrogenase reductase"/>
    <property type="match status" value="1"/>
</dbReference>
<sequence>MRNKSILVTGAASGVGKAIAERFAAEGASVLITDLNVEKAAEVADAIRMRGGRAQAAQLDVSDAETIDRAIHVMIDWTGQLDTVVNAAGMWFGGTVLDVDPDQWRRVLDVNTTGAYLLARAALPHLKETNGSIINIASVAGLKGTAGTVVYNTSKTAVVGLTKCMALDFAPAGVRVNCICPGIIDTPMVDTVLGHFGEAFTREALARRHPLGRLGKPEDIAGAAFFLASDDASWITGTSLVVDGGTMAGA</sequence>
<gene>
    <name evidence="5" type="ORF">BV95_03406</name>
</gene>
<name>A0A081RAW6_SPHCR</name>
<dbReference type="EMBL" id="JFHR01000045">
    <property type="protein sequence ID" value="KEQ52339.1"/>
    <property type="molecule type" value="Genomic_DNA"/>
</dbReference>
<dbReference type="PATRIC" id="fig|46429.4.peg.3394"/>
<reference evidence="5 6" key="1">
    <citation type="submission" date="2014-02" db="EMBL/GenBank/DDBJ databases">
        <title>Whole genome sequence of Sphingobium chlorophenolicum NBRC 16172.</title>
        <authorList>
            <person name="Gan H.M."/>
            <person name="Gan H.Y."/>
            <person name="Chew T.H."/>
            <person name="Savka M.A."/>
        </authorList>
    </citation>
    <scope>NUCLEOTIDE SEQUENCE [LARGE SCALE GENOMIC DNA]</scope>
    <source>
        <strain evidence="5 6">NBRC 16172</strain>
    </source>
</reference>
<comment type="caution">
    <text evidence="5">The sequence shown here is derived from an EMBL/GenBank/DDBJ whole genome shotgun (WGS) entry which is preliminary data.</text>
</comment>
<evidence type="ECO:0000259" key="4">
    <source>
        <dbReference type="SMART" id="SM00822"/>
    </source>
</evidence>
<dbReference type="SUPFAM" id="SSF51735">
    <property type="entry name" value="NAD(P)-binding Rossmann-fold domains"/>
    <property type="match status" value="1"/>
</dbReference>
<dbReference type="PANTHER" id="PTHR43477">
    <property type="entry name" value="DIHYDROANTICAPSIN 7-DEHYDROGENASE"/>
    <property type="match status" value="1"/>
</dbReference>
<dbReference type="PRINTS" id="PR00080">
    <property type="entry name" value="SDRFAMILY"/>
</dbReference>
<comment type="catalytic activity">
    <reaction evidence="3">
        <text>2,5-dichlorocyclohexa-2,5-dien-1,4-diol + NAD(+) = 2,5-dichlorohydroquinone + NADH + H(+)</text>
        <dbReference type="Rhea" id="RHEA:15741"/>
        <dbReference type="ChEBI" id="CHEBI:15378"/>
        <dbReference type="ChEBI" id="CHEBI:27545"/>
        <dbReference type="ChEBI" id="CHEBI:28975"/>
        <dbReference type="ChEBI" id="CHEBI:57540"/>
        <dbReference type="ChEBI" id="CHEBI:57945"/>
    </reaction>
</comment>
<dbReference type="NCBIfam" id="NF009466">
    <property type="entry name" value="PRK12826.1-2"/>
    <property type="match status" value="1"/>
</dbReference>
<dbReference type="Proteomes" id="UP000028411">
    <property type="component" value="Unassembled WGS sequence"/>
</dbReference>
<proteinExistence type="inferred from homology"/>
<evidence type="ECO:0000256" key="3">
    <source>
        <dbReference type="ARBA" id="ARBA00051383"/>
    </source>
</evidence>
<accession>A0A081RAW6</accession>
<dbReference type="RefSeq" id="WP_037454600.1">
    <property type="nucleotide sequence ID" value="NZ_JFHR01000045.1"/>
</dbReference>
<evidence type="ECO:0000256" key="2">
    <source>
        <dbReference type="ARBA" id="ARBA00023002"/>
    </source>
</evidence>
<keyword evidence="2 5" id="KW-0560">Oxidoreductase</keyword>
<protein>
    <submittedName>
        <fullName evidence="5">3-oxoacyl-(Acyl-carrier-protein) reductase</fullName>
        <ecNumber evidence="5">1.1.1.100</ecNumber>
    </submittedName>
</protein>
<dbReference type="AlphaFoldDB" id="A0A081RAW6"/>
<evidence type="ECO:0000313" key="5">
    <source>
        <dbReference type="EMBL" id="KEQ52339.1"/>
    </source>
</evidence>
<dbReference type="PROSITE" id="PS00061">
    <property type="entry name" value="ADH_SHORT"/>
    <property type="match status" value="1"/>
</dbReference>